<keyword evidence="2" id="KW-1185">Reference proteome</keyword>
<evidence type="ECO:0000313" key="2">
    <source>
        <dbReference type="Proteomes" id="UP000267342"/>
    </source>
</evidence>
<dbReference type="KEGG" id="zpl:ZBT109_1705"/>
<evidence type="ECO:0000313" key="1">
    <source>
        <dbReference type="EMBL" id="BBG30460.1"/>
    </source>
</evidence>
<dbReference type="Proteomes" id="UP000267342">
    <property type="component" value="Chromosome"/>
</dbReference>
<organism evidence="1 2">
    <name type="scientific">Zymobacter palmae</name>
    <dbReference type="NCBI Taxonomy" id="33074"/>
    <lineage>
        <taxon>Bacteria</taxon>
        <taxon>Pseudomonadati</taxon>
        <taxon>Pseudomonadota</taxon>
        <taxon>Gammaproteobacteria</taxon>
        <taxon>Oceanospirillales</taxon>
        <taxon>Halomonadaceae</taxon>
        <taxon>Zymobacter group</taxon>
        <taxon>Zymobacter</taxon>
    </lineage>
</organism>
<reference evidence="1 2" key="1">
    <citation type="submission" date="2018-09" db="EMBL/GenBank/DDBJ databases">
        <title>Zymobacter palmae IAM14233 (=T109) whole genome analysis.</title>
        <authorList>
            <person name="Yanase H."/>
        </authorList>
    </citation>
    <scope>NUCLEOTIDE SEQUENCE [LARGE SCALE GENOMIC DNA]</scope>
    <source>
        <strain evidence="1 2">IAM14233</strain>
    </source>
</reference>
<keyword evidence="1" id="KW-0804">Transcription</keyword>
<dbReference type="GO" id="GO:0000428">
    <property type="term" value="C:DNA-directed RNA polymerase complex"/>
    <property type="evidence" value="ECO:0007669"/>
    <property type="project" value="UniProtKB-KW"/>
</dbReference>
<gene>
    <name evidence="1" type="ORF">ZBT109_1705</name>
</gene>
<dbReference type="Pfam" id="PF11041">
    <property type="entry name" value="Phage_Wedge1"/>
    <property type="match status" value="1"/>
</dbReference>
<sequence length="201" mass="22569">MTEPLVADFDWRKTLMTQYANSPTICELIERFHGATVLATQRAAEQFYSMIWNIDTAAGYGLDVWGKIIGVSRQLQVSGNVAYLGFKEQYAESTQKIGPQPFNVAPMRPSTTDNGVYKLDDDAYRLLILSKAMSNITDCSIPSVNRLLSYLFRDRGRAYVVDYFDRSIGLHFDFQLTAIDLAILSNTDVMPRPAGVSMSLE</sequence>
<accession>A0A348HFQ8</accession>
<dbReference type="InterPro" id="IPR021283">
    <property type="entry name" value="Phage_Wedge1"/>
</dbReference>
<name>A0A348HFQ8_9GAMM</name>
<dbReference type="AlphaFoldDB" id="A0A348HFQ8"/>
<dbReference type="OrthoDB" id="8158189at2"/>
<keyword evidence="1" id="KW-0240">DNA-directed RNA polymerase</keyword>
<dbReference type="EMBL" id="AP018933">
    <property type="protein sequence ID" value="BBG30460.1"/>
    <property type="molecule type" value="Genomic_DNA"/>
</dbReference>
<dbReference type="STRING" id="1123510.GCA_000620025_00890"/>
<dbReference type="RefSeq" id="WP_051524152.1">
    <property type="nucleotide sequence ID" value="NZ_AP018933.1"/>
</dbReference>
<protein>
    <submittedName>
        <fullName evidence="1">DNA-directed RNA polymerase</fullName>
    </submittedName>
</protein>
<proteinExistence type="predicted"/>